<reference evidence="1" key="1">
    <citation type="submission" date="2020-06" db="EMBL/GenBank/DDBJ databases">
        <title>Whole Genome Sequence of Bradyrhizobium sp. Strain 66S1MB.</title>
        <authorList>
            <person name="Bromfield E."/>
            <person name="Cloutier S."/>
        </authorList>
    </citation>
    <scope>NUCLEOTIDE SEQUENCE</scope>
    <source>
        <strain evidence="1">66S1MB</strain>
    </source>
</reference>
<accession>A0A973WVS4</accession>
<dbReference type="RefSeq" id="WP_176535463.1">
    <property type="nucleotide sequence ID" value="NZ_CP088023.1"/>
</dbReference>
<sequence length="88" mass="9004">MGISTSLDFMVPEMSAGGPIQIILPASCITLSNSEIAADAEIGDVLGTLAINAAYEGTVVWEMVDDSNGRFAVNPSTGVVTVAKSLSD</sequence>
<evidence type="ECO:0000313" key="1">
    <source>
        <dbReference type="EMBL" id="NVL12053.1"/>
    </source>
</evidence>
<dbReference type="AlphaFoldDB" id="A0A973WVS4"/>
<dbReference type="EMBL" id="JABWSX010000003">
    <property type="protein sequence ID" value="NVL12053.1"/>
    <property type="molecule type" value="Genomic_DNA"/>
</dbReference>
<comment type="caution">
    <text evidence="1">The sequence shown here is derived from an EMBL/GenBank/DDBJ whole genome shotgun (WGS) entry which is preliminary data.</text>
</comment>
<protein>
    <submittedName>
        <fullName evidence="1">Uncharacterized protein</fullName>
    </submittedName>
</protein>
<organism evidence="1">
    <name type="scientific">Bradyrhizobium quebecense</name>
    <dbReference type="NCBI Taxonomy" id="2748629"/>
    <lineage>
        <taxon>Bacteria</taxon>
        <taxon>Pseudomonadati</taxon>
        <taxon>Pseudomonadota</taxon>
        <taxon>Alphaproteobacteria</taxon>
        <taxon>Hyphomicrobiales</taxon>
        <taxon>Nitrobacteraceae</taxon>
        <taxon>Bradyrhizobium</taxon>
    </lineage>
</organism>
<name>A0A973WVS4_9BRAD</name>
<proteinExistence type="predicted"/>
<gene>
    <name evidence="1" type="ORF">HU230_41840</name>
</gene>